<dbReference type="Pfam" id="PF04235">
    <property type="entry name" value="DUF418"/>
    <property type="match status" value="1"/>
</dbReference>
<keyword evidence="1" id="KW-1133">Transmembrane helix</keyword>
<keyword evidence="1" id="KW-0472">Membrane</keyword>
<reference evidence="3 4" key="1">
    <citation type="submission" date="2020-08" db="EMBL/GenBank/DDBJ databases">
        <title>Sequencing the genomes of 1000 actinobacteria strains.</title>
        <authorList>
            <person name="Klenk H.-P."/>
        </authorList>
    </citation>
    <scope>NUCLEOTIDE SEQUENCE [LARGE SCALE GENOMIC DNA]</scope>
    <source>
        <strain evidence="3 4">DSM 44551</strain>
    </source>
</reference>
<dbReference type="InterPro" id="IPR052529">
    <property type="entry name" value="Bact_Transport_Assoc"/>
</dbReference>
<feature type="transmembrane region" description="Helical" evidence="1">
    <location>
        <begin position="20"/>
        <end position="38"/>
    </location>
</feature>
<evidence type="ECO:0000313" key="4">
    <source>
        <dbReference type="Proteomes" id="UP000572635"/>
    </source>
</evidence>
<dbReference type="PANTHER" id="PTHR30590:SF2">
    <property type="entry name" value="INNER MEMBRANE PROTEIN"/>
    <property type="match status" value="1"/>
</dbReference>
<feature type="transmembrane region" description="Helical" evidence="1">
    <location>
        <begin position="98"/>
        <end position="131"/>
    </location>
</feature>
<evidence type="ECO:0000259" key="2">
    <source>
        <dbReference type="Pfam" id="PF04235"/>
    </source>
</evidence>
<comment type="caution">
    <text evidence="3">The sequence shown here is derived from an EMBL/GenBank/DDBJ whole genome shotgun (WGS) entry which is preliminary data.</text>
</comment>
<dbReference type="InterPro" id="IPR007349">
    <property type="entry name" value="DUF418"/>
</dbReference>
<dbReference type="AlphaFoldDB" id="A0A7W8QIY5"/>
<keyword evidence="1" id="KW-0812">Transmembrane</keyword>
<feature type="transmembrane region" description="Helical" evidence="1">
    <location>
        <begin position="309"/>
        <end position="326"/>
    </location>
</feature>
<feature type="transmembrane region" description="Helical" evidence="1">
    <location>
        <begin position="187"/>
        <end position="211"/>
    </location>
</feature>
<feature type="transmembrane region" description="Helical" evidence="1">
    <location>
        <begin position="332"/>
        <end position="352"/>
    </location>
</feature>
<feature type="transmembrane region" description="Helical" evidence="1">
    <location>
        <begin position="268"/>
        <end position="289"/>
    </location>
</feature>
<evidence type="ECO:0000313" key="3">
    <source>
        <dbReference type="EMBL" id="MBB5431104.1"/>
    </source>
</evidence>
<dbReference type="Proteomes" id="UP000572635">
    <property type="component" value="Unassembled WGS sequence"/>
</dbReference>
<dbReference type="RefSeq" id="WP_312893504.1">
    <property type="nucleotide sequence ID" value="NZ_JACHDB010000001.1"/>
</dbReference>
<organism evidence="3 4">
    <name type="scientific">Nocardiopsis composta</name>
    <dbReference type="NCBI Taxonomy" id="157465"/>
    <lineage>
        <taxon>Bacteria</taxon>
        <taxon>Bacillati</taxon>
        <taxon>Actinomycetota</taxon>
        <taxon>Actinomycetes</taxon>
        <taxon>Streptosporangiales</taxon>
        <taxon>Nocardiopsidaceae</taxon>
        <taxon>Nocardiopsis</taxon>
    </lineage>
</organism>
<feature type="transmembrane region" description="Helical" evidence="1">
    <location>
        <begin position="223"/>
        <end position="248"/>
    </location>
</feature>
<dbReference type="EMBL" id="JACHDB010000001">
    <property type="protein sequence ID" value="MBB5431104.1"/>
    <property type="molecule type" value="Genomic_DNA"/>
</dbReference>
<accession>A0A7W8QIY5</accession>
<feature type="domain" description="DUF418" evidence="2">
    <location>
        <begin position="209"/>
        <end position="373"/>
    </location>
</feature>
<sequence>MTTPTRGPAARALAPDLARGAMLLAIACAHAPLFVVAVDHGPRLANDIALVVHQIFVGNHARPMFAFLFGYALVQMLDRRTERGADWPEVRRLLRRRGWWLVAFGALHTALVPLDILAVYGITSVLLVGLLRVRNRTLLWVAGAALVPATLSAGIGMWQALSQGVTTFDTGSVAGAAAPLFPERLQVWLFSLFFAGAAVAPPMIIGIWAARRRLLDEPERHRALLLRAAVLTTAVSVLGAAPAILIQLGAWTDPPAAAVWAASLAQPLTGYFGGIGMAAIIALAAIGAARRRGPLTTAVEALGQRSMSLYLFQTFAFLAVFRPYGLGLQDDLGLAGAFGVAGAIWLVSLPAADLMRRAGRRGPAEALLRRLAYPAPAGRASASPLPR</sequence>
<name>A0A7W8QIY5_9ACTN</name>
<evidence type="ECO:0000256" key="1">
    <source>
        <dbReference type="SAM" id="Phobius"/>
    </source>
</evidence>
<keyword evidence="4" id="KW-1185">Reference proteome</keyword>
<proteinExistence type="predicted"/>
<feature type="transmembrane region" description="Helical" evidence="1">
    <location>
        <begin position="138"/>
        <end position="161"/>
    </location>
</feature>
<gene>
    <name evidence="3" type="ORF">HDA36_001188</name>
</gene>
<dbReference type="PANTHER" id="PTHR30590">
    <property type="entry name" value="INNER MEMBRANE PROTEIN"/>
    <property type="match status" value="1"/>
</dbReference>
<protein>
    <submittedName>
        <fullName evidence="3">Putative membrane protein YeiB</fullName>
    </submittedName>
</protein>